<organism evidence="1 2">
    <name type="scientific">Staurois parvus</name>
    <dbReference type="NCBI Taxonomy" id="386267"/>
    <lineage>
        <taxon>Eukaryota</taxon>
        <taxon>Metazoa</taxon>
        <taxon>Chordata</taxon>
        <taxon>Craniata</taxon>
        <taxon>Vertebrata</taxon>
        <taxon>Euteleostomi</taxon>
        <taxon>Amphibia</taxon>
        <taxon>Batrachia</taxon>
        <taxon>Anura</taxon>
        <taxon>Neobatrachia</taxon>
        <taxon>Ranoidea</taxon>
        <taxon>Ranidae</taxon>
        <taxon>Staurois</taxon>
    </lineage>
</organism>
<dbReference type="EMBL" id="CATNWA010018080">
    <property type="protein sequence ID" value="CAI9605164.1"/>
    <property type="molecule type" value="Genomic_DNA"/>
</dbReference>
<sequence length="98" mass="10464">VCTSVPPHQCQPSVLPSSATHQFRQSVPSSATSQCHHSVPPISAAYQCCLSMPISATYLCHLISATYQCPSVAPNSSHQCSLINDINEGEKLPVCKIL</sequence>
<name>A0ABN9G851_9NEOB</name>
<comment type="caution">
    <text evidence="1">The sequence shown here is derived from an EMBL/GenBank/DDBJ whole genome shotgun (WGS) entry which is preliminary data.</text>
</comment>
<dbReference type="Proteomes" id="UP001162483">
    <property type="component" value="Unassembled WGS sequence"/>
</dbReference>
<feature type="non-terminal residue" evidence="1">
    <location>
        <position position="1"/>
    </location>
</feature>
<keyword evidence="2" id="KW-1185">Reference proteome</keyword>
<reference evidence="1" key="1">
    <citation type="submission" date="2023-05" db="EMBL/GenBank/DDBJ databases">
        <authorList>
            <person name="Stuckert A."/>
        </authorList>
    </citation>
    <scope>NUCLEOTIDE SEQUENCE</scope>
</reference>
<protein>
    <submittedName>
        <fullName evidence="1">Uncharacterized protein</fullName>
    </submittedName>
</protein>
<gene>
    <name evidence="1" type="ORF">SPARVUS_LOCUS13556120</name>
</gene>
<proteinExistence type="predicted"/>
<evidence type="ECO:0000313" key="1">
    <source>
        <dbReference type="EMBL" id="CAI9605164.1"/>
    </source>
</evidence>
<evidence type="ECO:0000313" key="2">
    <source>
        <dbReference type="Proteomes" id="UP001162483"/>
    </source>
</evidence>
<accession>A0ABN9G851</accession>